<accession>A0ACA9RQ39</accession>
<name>A0ACA9RQ39_9GLOM</name>
<organism evidence="1 2">
    <name type="scientific">Racocetra persica</name>
    <dbReference type="NCBI Taxonomy" id="160502"/>
    <lineage>
        <taxon>Eukaryota</taxon>
        <taxon>Fungi</taxon>
        <taxon>Fungi incertae sedis</taxon>
        <taxon>Mucoromycota</taxon>
        <taxon>Glomeromycotina</taxon>
        <taxon>Glomeromycetes</taxon>
        <taxon>Diversisporales</taxon>
        <taxon>Gigasporaceae</taxon>
        <taxon>Racocetra</taxon>
    </lineage>
</organism>
<reference evidence="1" key="1">
    <citation type="submission" date="2021-06" db="EMBL/GenBank/DDBJ databases">
        <authorList>
            <person name="Kallberg Y."/>
            <person name="Tangrot J."/>
            <person name="Rosling A."/>
        </authorList>
    </citation>
    <scope>NUCLEOTIDE SEQUENCE</scope>
    <source>
        <strain evidence="1">MA461A</strain>
    </source>
</reference>
<dbReference type="Proteomes" id="UP000789920">
    <property type="component" value="Unassembled WGS sequence"/>
</dbReference>
<dbReference type="EMBL" id="CAJVQC010062786">
    <property type="protein sequence ID" value="CAG8803024.1"/>
    <property type="molecule type" value="Genomic_DNA"/>
</dbReference>
<feature type="non-terminal residue" evidence="1">
    <location>
        <position position="1"/>
    </location>
</feature>
<keyword evidence="2" id="KW-1185">Reference proteome</keyword>
<evidence type="ECO:0000313" key="2">
    <source>
        <dbReference type="Proteomes" id="UP000789920"/>
    </source>
</evidence>
<proteinExistence type="predicted"/>
<gene>
    <name evidence="1" type="ORF">RPERSI_LOCUS21437</name>
</gene>
<evidence type="ECO:0000313" key="1">
    <source>
        <dbReference type="EMBL" id="CAG8803024.1"/>
    </source>
</evidence>
<comment type="caution">
    <text evidence="1">The sequence shown here is derived from an EMBL/GenBank/DDBJ whole genome shotgun (WGS) entry which is preliminary data.</text>
</comment>
<protein>
    <submittedName>
        <fullName evidence="1">24770_t:CDS:1</fullName>
    </submittedName>
</protein>
<sequence>IIHSGEAFEVKEGVKLPIQGVCKRCGYMSSNELCKACMLLEGLNRGLPKLGIGKNFR</sequence>